<dbReference type="OrthoDB" id="530698at2"/>
<dbReference type="RefSeq" id="WP_106306444.1">
    <property type="nucleotide sequence ID" value="NZ_PVWO01000194.1"/>
</dbReference>
<evidence type="ECO:0000259" key="1">
    <source>
        <dbReference type="Pfam" id="PF14229"/>
    </source>
</evidence>
<dbReference type="InterPro" id="IPR025567">
    <property type="entry name" value="DUF4332"/>
</dbReference>
<dbReference type="EMBL" id="PVWO01000194">
    <property type="protein sequence ID" value="PSB55333.1"/>
    <property type="molecule type" value="Genomic_DNA"/>
</dbReference>
<gene>
    <name evidence="2" type="ORF">C7B77_15370</name>
</gene>
<organism evidence="2 3">
    <name type="scientific">Chamaesiphon polymorphus CCALA 037</name>
    <dbReference type="NCBI Taxonomy" id="2107692"/>
    <lineage>
        <taxon>Bacteria</taxon>
        <taxon>Bacillati</taxon>
        <taxon>Cyanobacteriota</taxon>
        <taxon>Cyanophyceae</taxon>
        <taxon>Gomontiellales</taxon>
        <taxon>Chamaesiphonaceae</taxon>
        <taxon>Chamaesiphon</taxon>
    </lineage>
</organism>
<protein>
    <submittedName>
        <fullName evidence="2">DUF4332 domain-containing protein</fullName>
    </submittedName>
</protein>
<dbReference type="Proteomes" id="UP000238937">
    <property type="component" value="Unassembled WGS sequence"/>
</dbReference>
<reference evidence="2 3" key="1">
    <citation type="submission" date="2018-03" db="EMBL/GenBank/DDBJ databases">
        <title>The ancient ancestry and fast evolution of plastids.</title>
        <authorList>
            <person name="Moore K.R."/>
            <person name="Magnabosco C."/>
            <person name="Momper L."/>
            <person name="Gold D.A."/>
            <person name="Bosak T."/>
            <person name="Fournier G.P."/>
        </authorList>
    </citation>
    <scope>NUCLEOTIDE SEQUENCE [LARGE SCALE GENOMIC DNA]</scope>
    <source>
        <strain evidence="2 3">CCALA 037</strain>
    </source>
</reference>
<keyword evidence="3" id="KW-1185">Reference proteome</keyword>
<evidence type="ECO:0000313" key="2">
    <source>
        <dbReference type="EMBL" id="PSB55333.1"/>
    </source>
</evidence>
<evidence type="ECO:0000313" key="3">
    <source>
        <dbReference type="Proteomes" id="UP000238937"/>
    </source>
</evidence>
<sequence length="136" mass="14921">MICDWSIGDLPGLNKSESAQLQQLGITTTRQLLQIAPDAATKQQLAISLGTKIQYVNKLVALADLSRLAGVGCQYNGLLLHTGIVSVRQLSQMPAHKLHQQLLRLHVATLQRRDLCPDLAQVQSWIKQAMELGSSE</sequence>
<accession>A0A2T1GDA4</accession>
<name>A0A2T1GDA4_9CYAN</name>
<feature type="domain" description="DUF4332" evidence="1">
    <location>
        <begin position="12"/>
        <end position="131"/>
    </location>
</feature>
<dbReference type="AlphaFoldDB" id="A0A2T1GDA4"/>
<proteinExistence type="predicted"/>
<comment type="caution">
    <text evidence="2">The sequence shown here is derived from an EMBL/GenBank/DDBJ whole genome shotgun (WGS) entry which is preliminary data.</text>
</comment>
<dbReference type="Pfam" id="PF14229">
    <property type="entry name" value="DUF4332"/>
    <property type="match status" value="1"/>
</dbReference>